<evidence type="ECO:0000313" key="1">
    <source>
        <dbReference type="EMBL" id="RDX67556.1"/>
    </source>
</evidence>
<keyword evidence="2" id="KW-1185">Reference proteome</keyword>
<dbReference type="EMBL" id="QJKJ01012940">
    <property type="protein sequence ID" value="RDX67556.1"/>
    <property type="molecule type" value="Genomic_DNA"/>
</dbReference>
<organism evidence="1 2">
    <name type="scientific">Mucuna pruriens</name>
    <name type="common">Velvet bean</name>
    <name type="synonym">Dolichos pruriens</name>
    <dbReference type="NCBI Taxonomy" id="157652"/>
    <lineage>
        <taxon>Eukaryota</taxon>
        <taxon>Viridiplantae</taxon>
        <taxon>Streptophyta</taxon>
        <taxon>Embryophyta</taxon>
        <taxon>Tracheophyta</taxon>
        <taxon>Spermatophyta</taxon>
        <taxon>Magnoliopsida</taxon>
        <taxon>eudicotyledons</taxon>
        <taxon>Gunneridae</taxon>
        <taxon>Pentapetalae</taxon>
        <taxon>rosids</taxon>
        <taxon>fabids</taxon>
        <taxon>Fabales</taxon>
        <taxon>Fabaceae</taxon>
        <taxon>Papilionoideae</taxon>
        <taxon>50 kb inversion clade</taxon>
        <taxon>NPAAA clade</taxon>
        <taxon>indigoferoid/millettioid clade</taxon>
        <taxon>Phaseoleae</taxon>
        <taxon>Mucuna</taxon>
    </lineage>
</organism>
<proteinExistence type="predicted"/>
<gene>
    <name evidence="1" type="ORF">CR513_53555</name>
</gene>
<protein>
    <submittedName>
        <fullName evidence="1">Uncharacterized protein</fullName>
    </submittedName>
</protein>
<accession>A0A371ENL4</accession>
<sequence>MKTFDSFVKNKKFFMIFHFQERFNRMILILKKTSYKLWKGRQLNIYYFHHFGYECFILNIKNNLGKFDPKSDKGTFLCPKHIDNSRTLKVEESIHLNESFANLNLEDLRIPSKELDLDDKLKEDKIETSSRN</sequence>
<dbReference type="Proteomes" id="UP000257109">
    <property type="component" value="Unassembled WGS sequence"/>
</dbReference>
<evidence type="ECO:0000313" key="2">
    <source>
        <dbReference type="Proteomes" id="UP000257109"/>
    </source>
</evidence>
<dbReference type="OrthoDB" id="1751476at2759"/>
<reference evidence="1" key="1">
    <citation type="submission" date="2018-05" db="EMBL/GenBank/DDBJ databases">
        <title>Draft genome of Mucuna pruriens seed.</title>
        <authorList>
            <person name="Nnadi N.E."/>
            <person name="Vos R."/>
            <person name="Hasami M.H."/>
            <person name="Devisetty U.K."/>
            <person name="Aguiy J.C."/>
        </authorList>
    </citation>
    <scope>NUCLEOTIDE SEQUENCE [LARGE SCALE GENOMIC DNA]</scope>
    <source>
        <strain evidence="1">JCA_2017</strain>
    </source>
</reference>
<name>A0A371ENL4_MUCPR</name>
<feature type="non-terminal residue" evidence="1">
    <location>
        <position position="1"/>
    </location>
</feature>
<dbReference type="AlphaFoldDB" id="A0A371ENL4"/>
<comment type="caution">
    <text evidence="1">The sequence shown here is derived from an EMBL/GenBank/DDBJ whole genome shotgun (WGS) entry which is preliminary data.</text>
</comment>